<protein>
    <submittedName>
        <fullName evidence="2">Uncharacterized protein</fullName>
    </submittedName>
</protein>
<organism evidence="2 3">
    <name type="scientific">Anaerobacillus arseniciselenatis</name>
    <dbReference type="NCBI Taxonomy" id="85682"/>
    <lineage>
        <taxon>Bacteria</taxon>
        <taxon>Bacillati</taxon>
        <taxon>Bacillota</taxon>
        <taxon>Bacilli</taxon>
        <taxon>Bacillales</taxon>
        <taxon>Bacillaceae</taxon>
        <taxon>Anaerobacillus</taxon>
    </lineage>
</organism>
<comment type="caution">
    <text evidence="2">The sequence shown here is derived from an EMBL/GenBank/DDBJ whole genome shotgun (WGS) entry which is preliminary data.</text>
</comment>
<dbReference type="OrthoDB" id="2736320at2"/>
<dbReference type="RefSeq" id="WP_071312577.1">
    <property type="nucleotide sequence ID" value="NZ_MLQQ01000006.1"/>
</dbReference>
<accession>A0A1S2LSA0</accession>
<keyword evidence="3" id="KW-1185">Reference proteome</keyword>
<dbReference type="EMBL" id="MLQQ01000006">
    <property type="protein sequence ID" value="OIJ14537.1"/>
    <property type="molecule type" value="Genomic_DNA"/>
</dbReference>
<evidence type="ECO:0000313" key="2">
    <source>
        <dbReference type="EMBL" id="OIJ14537.1"/>
    </source>
</evidence>
<feature type="region of interest" description="Disordered" evidence="1">
    <location>
        <begin position="1"/>
        <end position="26"/>
    </location>
</feature>
<evidence type="ECO:0000256" key="1">
    <source>
        <dbReference type="SAM" id="MobiDB-lite"/>
    </source>
</evidence>
<reference evidence="2 3" key="1">
    <citation type="submission" date="2016-10" db="EMBL/GenBank/DDBJ databases">
        <title>Draft genome sequences of four alkaliphilic bacteria belonging to the Anaerobacillus genus.</title>
        <authorList>
            <person name="Bassil N.M."/>
            <person name="Lloyd J.R."/>
        </authorList>
    </citation>
    <scope>NUCLEOTIDE SEQUENCE [LARGE SCALE GENOMIC DNA]</scope>
    <source>
        <strain evidence="2 3">DSM 15340</strain>
    </source>
</reference>
<dbReference type="Proteomes" id="UP000180098">
    <property type="component" value="Unassembled WGS sequence"/>
</dbReference>
<dbReference type="AlphaFoldDB" id="A0A1S2LSA0"/>
<gene>
    <name evidence="2" type="ORF">BKP35_06575</name>
</gene>
<name>A0A1S2LSA0_9BACI</name>
<proteinExistence type="predicted"/>
<evidence type="ECO:0000313" key="3">
    <source>
        <dbReference type="Proteomes" id="UP000180098"/>
    </source>
</evidence>
<sequence length="108" mass="12767">MPRKVVQVGKRADKETEGLQSTTKDSKEEEITKLNRLLGAVLRYLSDDDVEEIDIEYLLKNTEGLREWWDQYRENNRKEIEEEIKKSLSELSLKELESIREKVKAREG</sequence>